<evidence type="ECO:0000313" key="1">
    <source>
        <dbReference type="EMBL" id="MBP2385000.1"/>
    </source>
</evidence>
<gene>
    <name evidence="1" type="ORF">JOF47_000511</name>
</gene>
<dbReference type="EMBL" id="JAGIOF010000001">
    <property type="protein sequence ID" value="MBP2385000.1"/>
    <property type="molecule type" value="Genomic_DNA"/>
</dbReference>
<name>A0ABS4X956_9MICC</name>
<reference evidence="1 2" key="1">
    <citation type="submission" date="2021-03" db="EMBL/GenBank/DDBJ databases">
        <title>Sequencing the genomes of 1000 actinobacteria strains.</title>
        <authorList>
            <person name="Klenk H.-P."/>
        </authorList>
    </citation>
    <scope>NUCLEOTIDE SEQUENCE [LARGE SCALE GENOMIC DNA]</scope>
    <source>
        <strain evidence="1 2">DSM 15797</strain>
    </source>
</reference>
<comment type="caution">
    <text evidence="1">The sequence shown here is derived from an EMBL/GenBank/DDBJ whole genome shotgun (WGS) entry which is preliminary data.</text>
</comment>
<keyword evidence="2" id="KW-1185">Reference proteome</keyword>
<protein>
    <submittedName>
        <fullName evidence="1">Uncharacterized protein</fullName>
    </submittedName>
</protein>
<sequence length="234" mass="25718">MGADRFENLFLQFGGQGDRIRLLVDVRAKRIKFLRCGADFLGGDVARGEFAGKLGESWLLRDAVDVRVRQQVGGRLHSVARLEERKVERVLHEVDGVLERRASGGNGAGIVGQLPGAADVVVRVRGQGAQFVQLRRGQLMDERALGKIGSKDLRVGRCPLGLLRQQREVACTGGRRRALGDPRAQGSGDPQCRRVGAQFILRGYLVPRGVVVAGNRRDECVRLHGTRVRRIDAQ</sequence>
<organism evidence="1 2">
    <name type="scientific">Paeniglutamicibacter kerguelensis</name>
    <dbReference type="NCBI Taxonomy" id="254788"/>
    <lineage>
        <taxon>Bacteria</taxon>
        <taxon>Bacillati</taxon>
        <taxon>Actinomycetota</taxon>
        <taxon>Actinomycetes</taxon>
        <taxon>Micrococcales</taxon>
        <taxon>Micrococcaceae</taxon>
        <taxon>Paeniglutamicibacter</taxon>
    </lineage>
</organism>
<evidence type="ECO:0000313" key="2">
    <source>
        <dbReference type="Proteomes" id="UP001296993"/>
    </source>
</evidence>
<dbReference type="RefSeq" id="WP_245357012.1">
    <property type="nucleotide sequence ID" value="NZ_BAAAJY010000018.1"/>
</dbReference>
<accession>A0ABS4X956</accession>
<proteinExistence type="predicted"/>
<dbReference type="Proteomes" id="UP001296993">
    <property type="component" value="Unassembled WGS sequence"/>
</dbReference>